<feature type="domain" description="Protein kinase" evidence="15">
    <location>
        <begin position="323"/>
        <end position="607"/>
    </location>
</feature>
<keyword evidence="7" id="KW-0418">Kinase</keyword>
<evidence type="ECO:0000256" key="2">
    <source>
        <dbReference type="ARBA" id="ARBA00022527"/>
    </source>
</evidence>
<dbReference type="Pfam" id="PF00069">
    <property type="entry name" value="Pkinase"/>
    <property type="match status" value="1"/>
</dbReference>
<dbReference type="GO" id="GO:0016020">
    <property type="term" value="C:membrane"/>
    <property type="evidence" value="ECO:0007669"/>
    <property type="project" value="UniProtKB-SubCell"/>
</dbReference>
<dbReference type="PROSITE" id="PS00107">
    <property type="entry name" value="PROTEIN_KINASE_ATP"/>
    <property type="match status" value="1"/>
</dbReference>
<protein>
    <recommendedName>
        <fullName evidence="15">Protein kinase domain-containing protein</fullName>
    </recommendedName>
</protein>
<dbReference type="AlphaFoldDB" id="A0ABD2ZR87"/>
<keyword evidence="10 13" id="KW-0472">Membrane</keyword>
<comment type="subcellular location">
    <subcellularLocation>
        <location evidence="1">Membrane</location>
        <topology evidence="1">Single-pass type I membrane protein</topology>
    </subcellularLocation>
</comment>
<dbReference type="GO" id="GO:0004674">
    <property type="term" value="F:protein serine/threonine kinase activity"/>
    <property type="evidence" value="ECO:0007669"/>
    <property type="project" value="UniProtKB-KW"/>
</dbReference>
<dbReference type="Gene3D" id="3.30.200.20">
    <property type="entry name" value="Phosphorylase Kinase, domain 1"/>
    <property type="match status" value="1"/>
</dbReference>
<evidence type="ECO:0000256" key="10">
    <source>
        <dbReference type="ARBA" id="ARBA00023136"/>
    </source>
</evidence>
<proteinExistence type="predicted"/>
<evidence type="ECO:0000256" key="5">
    <source>
        <dbReference type="ARBA" id="ARBA00022729"/>
    </source>
</evidence>
<dbReference type="SMART" id="SM00220">
    <property type="entry name" value="S_TKc"/>
    <property type="match status" value="1"/>
</dbReference>
<dbReference type="EMBL" id="JBJUIK010000008">
    <property type="protein sequence ID" value="KAL3521629.1"/>
    <property type="molecule type" value="Genomic_DNA"/>
</dbReference>
<dbReference type="InterPro" id="IPR017441">
    <property type="entry name" value="Protein_kinase_ATP_BS"/>
</dbReference>
<reference evidence="16 17" key="1">
    <citation type="submission" date="2024-11" db="EMBL/GenBank/DDBJ databases">
        <title>A near-complete genome assembly of Cinchona calisaya.</title>
        <authorList>
            <person name="Lian D.C."/>
            <person name="Zhao X.W."/>
            <person name="Wei L."/>
        </authorList>
    </citation>
    <scope>NUCLEOTIDE SEQUENCE [LARGE SCALE GENOMIC DNA]</scope>
    <source>
        <tissue evidence="16">Nenye</tissue>
    </source>
</reference>
<keyword evidence="5 14" id="KW-0732">Signal</keyword>
<evidence type="ECO:0000313" key="16">
    <source>
        <dbReference type="EMBL" id="KAL3521629.1"/>
    </source>
</evidence>
<evidence type="ECO:0000256" key="3">
    <source>
        <dbReference type="ARBA" id="ARBA00022679"/>
    </source>
</evidence>
<dbReference type="Pfam" id="PF13947">
    <property type="entry name" value="GUB_WAK_bind"/>
    <property type="match status" value="1"/>
</dbReference>
<feature type="signal peptide" evidence="14">
    <location>
        <begin position="1"/>
        <end position="21"/>
    </location>
</feature>
<dbReference type="PANTHER" id="PTHR27009">
    <property type="entry name" value="RUST RESISTANCE KINASE LR10-RELATED"/>
    <property type="match status" value="1"/>
</dbReference>
<keyword evidence="6 12" id="KW-0547">Nucleotide-binding</keyword>
<sequence length="608" mass="67814">MLVFGFIYLAFLAGAAEIASAQDECLPTRCGNGPEIRFPFWLKGHQPDSCGYPGFELSCSTTNTTEMELQYPITASKNNIVIPLRVKLRIQNIDYKSRILSSDQMNVPECLPRQLPNVNSSASPFGVVTVFSTSGFSLFNCSTSSNNSNETGSGNQWPVPCLSSPGFQVRYLDSGYGISDFPISACVKIYSISYVPSAVFTGQDQYDESYNYVQLNWSKPSCGNCESQGKYCRLKINGTNDETECVDIPIQPGDDGSSNKKAIIAGVTVAVVVAFVVLVVLSVIFILKKRKKEEQKKFEKFVEDYKDLRPIRFSYADIKKITDQFKEKLGQGGYGTVYKGKLSNDILVAVKVLSNFKGNGEEFINEVSTIGRIHHINVVRLAGFCADGYRRALVYEFLPNDSLAKFISSGKQLLRWEKLEQIAIGIAKGLDYLHQGCNQRILHFDIKPHNILLDQNFSPKVADFGLAKLCSKEQSVVFMTAARGTIGYIAPEVFSRNYGNVSYKSDVYSFGMLLLDMVGGRKNFHAAADDSSQIYYPEWMYNQLEKGENIAIQIDEEEQNSSNIFKKMAIVGLWCIQWYPADRPSMKAVIQMLEGENLPIMPPNPFAS</sequence>
<dbReference type="PROSITE" id="PS50011">
    <property type="entry name" value="PROTEIN_KINASE_DOM"/>
    <property type="match status" value="1"/>
</dbReference>
<dbReference type="InterPro" id="IPR025287">
    <property type="entry name" value="WAK_GUB"/>
</dbReference>
<organism evidence="16 17">
    <name type="scientific">Cinchona calisaya</name>
    <dbReference type="NCBI Taxonomy" id="153742"/>
    <lineage>
        <taxon>Eukaryota</taxon>
        <taxon>Viridiplantae</taxon>
        <taxon>Streptophyta</taxon>
        <taxon>Embryophyta</taxon>
        <taxon>Tracheophyta</taxon>
        <taxon>Spermatophyta</taxon>
        <taxon>Magnoliopsida</taxon>
        <taxon>eudicotyledons</taxon>
        <taxon>Gunneridae</taxon>
        <taxon>Pentapetalae</taxon>
        <taxon>asterids</taxon>
        <taxon>lamiids</taxon>
        <taxon>Gentianales</taxon>
        <taxon>Rubiaceae</taxon>
        <taxon>Cinchonoideae</taxon>
        <taxon>Cinchoneae</taxon>
        <taxon>Cinchona</taxon>
    </lineage>
</organism>
<evidence type="ECO:0000313" key="17">
    <source>
        <dbReference type="Proteomes" id="UP001630127"/>
    </source>
</evidence>
<feature type="chain" id="PRO_5044861243" description="Protein kinase domain-containing protein" evidence="14">
    <location>
        <begin position="22"/>
        <end position="608"/>
    </location>
</feature>
<keyword evidence="9 13" id="KW-1133">Transmembrane helix</keyword>
<dbReference type="InterPro" id="IPR008271">
    <property type="entry name" value="Ser/Thr_kinase_AS"/>
</dbReference>
<dbReference type="Gene3D" id="1.10.510.10">
    <property type="entry name" value="Transferase(Phosphotransferase) domain 1"/>
    <property type="match status" value="1"/>
</dbReference>
<keyword evidence="8 12" id="KW-0067">ATP-binding</keyword>
<dbReference type="FunFam" id="3.30.200.20:FF:000178">
    <property type="entry name" value="serine/threonine-protein kinase PBS1-like"/>
    <property type="match status" value="1"/>
</dbReference>
<evidence type="ECO:0000256" key="6">
    <source>
        <dbReference type="ARBA" id="ARBA00022741"/>
    </source>
</evidence>
<keyword evidence="17" id="KW-1185">Reference proteome</keyword>
<dbReference type="SUPFAM" id="SSF56112">
    <property type="entry name" value="Protein kinase-like (PK-like)"/>
    <property type="match status" value="1"/>
</dbReference>
<dbReference type="Proteomes" id="UP001630127">
    <property type="component" value="Unassembled WGS sequence"/>
</dbReference>
<comment type="caution">
    <text evidence="16">The sequence shown here is derived from an EMBL/GenBank/DDBJ whole genome shotgun (WGS) entry which is preliminary data.</text>
</comment>
<evidence type="ECO:0000256" key="13">
    <source>
        <dbReference type="SAM" id="Phobius"/>
    </source>
</evidence>
<accession>A0ABD2ZR87</accession>
<dbReference type="InterPro" id="IPR000719">
    <property type="entry name" value="Prot_kinase_dom"/>
</dbReference>
<dbReference type="FunFam" id="1.10.510.10:FF:000590">
    <property type="entry name" value="PR5-like receptor kinase"/>
    <property type="match status" value="1"/>
</dbReference>
<evidence type="ECO:0000256" key="12">
    <source>
        <dbReference type="PROSITE-ProRule" id="PRU10141"/>
    </source>
</evidence>
<dbReference type="InterPro" id="IPR045874">
    <property type="entry name" value="LRK10/LRL21-25-like"/>
</dbReference>
<feature type="binding site" evidence="12">
    <location>
        <position position="351"/>
    </location>
    <ligand>
        <name>ATP</name>
        <dbReference type="ChEBI" id="CHEBI:30616"/>
    </ligand>
</feature>
<feature type="transmembrane region" description="Helical" evidence="13">
    <location>
        <begin position="262"/>
        <end position="287"/>
    </location>
</feature>
<keyword evidence="11" id="KW-0325">Glycoprotein</keyword>
<evidence type="ECO:0000256" key="11">
    <source>
        <dbReference type="ARBA" id="ARBA00023180"/>
    </source>
</evidence>
<evidence type="ECO:0000256" key="14">
    <source>
        <dbReference type="SAM" id="SignalP"/>
    </source>
</evidence>
<evidence type="ECO:0000256" key="8">
    <source>
        <dbReference type="ARBA" id="ARBA00022840"/>
    </source>
</evidence>
<evidence type="ECO:0000259" key="15">
    <source>
        <dbReference type="PROSITE" id="PS50011"/>
    </source>
</evidence>
<evidence type="ECO:0000256" key="1">
    <source>
        <dbReference type="ARBA" id="ARBA00004479"/>
    </source>
</evidence>
<gene>
    <name evidence="16" type="ORF">ACH5RR_019778</name>
</gene>
<keyword evidence="3" id="KW-0808">Transferase</keyword>
<evidence type="ECO:0000256" key="7">
    <source>
        <dbReference type="ARBA" id="ARBA00022777"/>
    </source>
</evidence>
<dbReference type="InterPro" id="IPR011009">
    <property type="entry name" value="Kinase-like_dom_sf"/>
</dbReference>
<name>A0ABD2ZR87_9GENT</name>
<keyword evidence="4 13" id="KW-0812">Transmembrane</keyword>
<dbReference type="GO" id="GO:0005524">
    <property type="term" value="F:ATP binding"/>
    <property type="evidence" value="ECO:0007669"/>
    <property type="project" value="UniProtKB-UniRule"/>
</dbReference>
<dbReference type="PROSITE" id="PS00108">
    <property type="entry name" value="PROTEIN_KINASE_ST"/>
    <property type="match status" value="1"/>
</dbReference>
<keyword evidence="2" id="KW-0723">Serine/threonine-protein kinase</keyword>
<evidence type="ECO:0000256" key="4">
    <source>
        <dbReference type="ARBA" id="ARBA00022692"/>
    </source>
</evidence>
<evidence type="ECO:0000256" key="9">
    <source>
        <dbReference type="ARBA" id="ARBA00022989"/>
    </source>
</evidence>